<dbReference type="SUPFAM" id="SSF52402">
    <property type="entry name" value="Adenine nucleotide alpha hydrolases-like"/>
    <property type="match status" value="1"/>
</dbReference>
<name>H1DL44_9BACT</name>
<organism evidence="2 3">
    <name type="scientific">Odoribacter laneus YIT 12061</name>
    <dbReference type="NCBI Taxonomy" id="742817"/>
    <lineage>
        <taxon>Bacteria</taxon>
        <taxon>Pseudomonadati</taxon>
        <taxon>Bacteroidota</taxon>
        <taxon>Bacteroidia</taxon>
        <taxon>Bacteroidales</taxon>
        <taxon>Odoribacteraceae</taxon>
        <taxon>Odoribacter</taxon>
    </lineage>
</organism>
<dbReference type="EMBL" id="ADMC01000034">
    <property type="protein sequence ID" value="EHP45135.1"/>
    <property type="molecule type" value="Genomic_DNA"/>
</dbReference>
<proteinExistence type="predicted"/>
<feature type="domain" description="Phosphoadenosine phosphosulphate reductase" evidence="1">
    <location>
        <begin position="31"/>
        <end position="83"/>
    </location>
</feature>
<dbReference type="PANTHER" id="PTHR30083:SF0">
    <property type="entry name" value="3'-PHOSPHOADENOSINE 5'-PHOSPHOSULFATE SULFOTRANSFERASE (PAPS REDUCTASE)_FAD SYNTHETASE"/>
    <property type="match status" value="1"/>
</dbReference>
<dbReference type="HOGENOM" id="CLU_036373_0_0_10"/>
<dbReference type="InterPro" id="IPR014729">
    <property type="entry name" value="Rossmann-like_a/b/a_fold"/>
</dbReference>
<dbReference type="AlphaFoldDB" id="H1DL44"/>
<protein>
    <recommendedName>
        <fullName evidence="1">Phosphoadenosine phosphosulphate reductase domain-containing protein</fullName>
    </recommendedName>
</protein>
<dbReference type="Pfam" id="PF11922">
    <property type="entry name" value="DUF3440"/>
    <property type="match status" value="1"/>
</dbReference>
<dbReference type="PATRIC" id="fig|742817.3.peg.3189"/>
<dbReference type="InterPro" id="IPR002500">
    <property type="entry name" value="PAPS_reduct_dom"/>
</dbReference>
<dbReference type="PANTHER" id="PTHR30083">
    <property type="entry name" value="TRANSCRIPTIONAL REGULATOR-RELATED"/>
    <property type="match status" value="1"/>
</dbReference>
<gene>
    <name evidence="2" type="ORF">HMPREF9449_02980</name>
</gene>
<dbReference type="InterPro" id="IPR021845">
    <property type="entry name" value="DUF3440"/>
</dbReference>
<dbReference type="Gene3D" id="3.40.50.620">
    <property type="entry name" value="HUPs"/>
    <property type="match status" value="1"/>
</dbReference>
<keyword evidence="3" id="KW-1185">Reference proteome</keyword>
<dbReference type="GO" id="GO:0003824">
    <property type="term" value="F:catalytic activity"/>
    <property type="evidence" value="ECO:0007669"/>
    <property type="project" value="InterPro"/>
</dbReference>
<evidence type="ECO:0000313" key="2">
    <source>
        <dbReference type="EMBL" id="EHP45135.1"/>
    </source>
</evidence>
<dbReference type="Pfam" id="PF01507">
    <property type="entry name" value="PAPS_reduct"/>
    <property type="match status" value="2"/>
</dbReference>
<reference evidence="2 3" key="1">
    <citation type="submission" date="2012-01" db="EMBL/GenBank/DDBJ databases">
        <title>The Genome Sequence of Odoribacter laneus YIT 12061.</title>
        <authorList>
            <consortium name="The Broad Institute Genome Sequencing Platform"/>
            <person name="Earl A."/>
            <person name="Ward D."/>
            <person name="Feldgarden M."/>
            <person name="Gevers D."/>
            <person name="Morotomi M."/>
            <person name="Young S.K."/>
            <person name="Zeng Q."/>
            <person name="Gargeya S."/>
            <person name="Fitzgerald M."/>
            <person name="Haas B."/>
            <person name="Abouelleil A."/>
            <person name="Alvarado L."/>
            <person name="Arachchi H.M."/>
            <person name="Berlin A."/>
            <person name="Chapman S.B."/>
            <person name="Gearin G."/>
            <person name="Goldberg J."/>
            <person name="Griggs A."/>
            <person name="Gujja S."/>
            <person name="Hansen M."/>
            <person name="Heiman D."/>
            <person name="Howarth C."/>
            <person name="Larimer J."/>
            <person name="Lui A."/>
            <person name="MacDonald P.J.P."/>
            <person name="McCowen C."/>
            <person name="Montmayeur A."/>
            <person name="Murphy C."/>
            <person name="Neiman D."/>
            <person name="Pearson M."/>
            <person name="Priest M."/>
            <person name="Roberts A."/>
            <person name="Saif S."/>
            <person name="Shea T."/>
            <person name="Sisk P."/>
            <person name="Stolte C."/>
            <person name="Sykes S."/>
            <person name="Wortman J."/>
            <person name="Nusbaum C."/>
            <person name="Birren B."/>
        </authorList>
    </citation>
    <scope>NUCLEOTIDE SEQUENCE [LARGE SCALE GENOMIC DNA]</scope>
    <source>
        <strain evidence="2 3">YIT 12061</strain>
    </source>
</reference>
<evidence type="ECO:0000313" key="3">
    <source>
        <dbReference type="Proteomes" id="UP000004892"/>
    </source>
</evidence>
<sequence>MGGKSHMYRLNVYEAAQERLKIIFDYFDYVYVSFSGGKDSGVLLNLCVDYIRKYAPGRKLGVFHMDYEIQYRQTIEYVERTLSENRDVLEVFHCCVPFKVPTCTSMFQPYWRPWDEDYRNIWVRERPVGSLTEKDFKFFHTNLWDYEFQKLFPEWLRQQKKCRRICCLVGIRTQESFNRWRAIHSGKNYQRLKEYKWTHRISRQEYNAYPIYDWKITDVWVANSRFNWTYNSLYDLYYQAGIPLSRQRVASPFISQAIPTLAVYKAIDPDTWGRMIGRVNGVGCAGIYGSTVAMGWRSITCPPGFSWKEYMYFLLSTLPEEIRQNYLDKLAVSIRFWRERGGCLAEKTIEKLKAANIPISIEETSAYRTKKRPVRMEYLDDIDIPEFREIPTYKRVCICIMKNDHTCRYMGFSQTKRDKGMKKYAMNKYKAFENGKKI</sequence>
<dbReference type="CDD" id="cd23947">
    <property type="entry name" value="PAPS_reductase-like_YbdN"/>
    <property type="match status" value="1"/>
</dbReference>
<dbReference type="STRING" id="742817.HMPREF9449_02980"/>
<dbReference type="Proteomes" id="UP000004892">
    <property type="component" value="Unassembled WGS sequence"/>
</dbReference>
<dbReference type="GO" id="GO:0071453">
    <property type="term" value="P:cellular response to oxygen levels"/>
    <property type="evidence" value="ECO:0007669"/>
    <property type="project" value="TreeGrafter"/>
</dbReference>
<accession>H1DL44</accession>
<comment type="caution">
    <text evidence="2">The sequence shown here is derived from an EMBL/GenBank/DDBJ whole genome shotgun (WGS) entry which is preliminary data.</text>
</comment>
<dbReference type="eggNOG" id="COG3969">
    <property type="taxonomic scope" value="Bacteria"/>
</dbReference>
<feature type="domain" description="Phosphoadenosine phosphosulphate reductase" evidence="1">
    <location>
        <begin position="157"/>
        <end position="238"/>
    </location>
</feature>
<evidence type="ECO:0000259" key="1">
    <source>
        <dbReference type="Pfam" id="PF01507"/>
    </source>
</evidence>